<dbReference type="PROSITE" id="PS00696">
    <property type="entry name" value="ETF_ALPHA"/>
    <property type="match status" value="1"/>
</dbReference>
<comment type="cofactor">
    <cofactor evidence="7 8">
        <name>FAD</name>
        <dbReference type="ChEBI" id="CHEBI:57692"/>
    </cofactor>
    <text evidence="7 8">Binds 1 FAD per dimer.</text>
</comment>
<evidence type="ECO:0000256" key="4">
    <source>
        <dbReference type="ARBA" id="ARBA00022630"/>
    </source>
</evidence>
<sequence length="353" mass="35404">MALSSWRALRPARSALASAAGLGLRSLSTLVLAEHAGGALAPTTLHTLSAAAKLGGPVSLLVAGDATQGAAAAAARAAGVSTVLTAEDPCLAHGLAEPTAALLAAVGTKHAFTHVLAPSSTYGRNILPRAAALLDVQAVADVQEVKDGDTFVRPIYAGNALATVRVTGGGPRMLTVRTTAFAAAPASGGNAAVQVVGAEELAAAREAAGGSQWVGEDVRKSERPELGQARVVVSGGRALKSAENFDRFMEGLADRLGAAVGASRAAVDAGYAPNDLQVGQTGKVVAPDLYIAVGISGAIQHVAGMSASKVIVAINSDGDAPIYQIADYGLVGDLFALLPELEAELDKLGDIKK</sequence>
<keyword evidence="11" id="KW-1185">Reference proteome</keyword>
<reference evidence="10 11" key="1">
    <citation type="journal article" date="2018" name="Plant J.">
        <title>Genome sequences of Chlorella sorokiniana UTEX 1602 and Micractinium conductrix SAG 241.80: implications to maltose excretion by a green alga.</title>
        <authorList>
            <person name="Arriola M.B."/>
            <person name="Velmurugan N."/>
            <person name="Zhang Y."/>
            <person name="Plunkett M.H."/>
            <person name="Hondzo H."/>
            <person name="Barney B.M."/>
        </authorList>
    </citation>
    <scope>NUCLEOTIDE SEQUENCE [LARGE SCALE GENOMIC DNA]</scope>
    <source>
        <strain evidence="10 11">SAG 241.80</strain>
    </source>
</reference>
<evidence type="ECO:0000313" key="11">
    <source>
        <dbReference type="Proteomes" id="UP000239649"/>
    </source>
</evidence>
<evidence type="ECO:0000256" key="7">
    <source>
        <dbReference type="PIRNR" id="PIRNR000089"/>
    </source>
</evidence>
<dbReference type="STRING" id="554055.A0A2P6VAX1"/>
<comment type="subunit">
    <text evidence="7">Heterodimer of an alpha and a beta subunit.</text>
</comment>
<dbReference type="InterPro" id="IPR014731">
    <property type="entry name" value="ETF_asu_C"/>
</dbReference>
<dbReference type="Pfam" id="PF01012">
    <property type="entry name" value="ETF"/>
    <property type="match status" value="1"/>
</dbReference>
<dbReference type="FunFam" id="3.40.50.1220:FF:000001">
    <property type="entry name" value="Electron transfer flavoprotein, alpha subunit"/>
    <property type="match status" value="1"/>
</dbReference>
<dbReference type="SMART" id="SM00893">
    <property type="entry name" value="ETF"/>
    <property type="match status" value="1"/>
</dbReference>
<accession>A0A2P6VAX1</accession>
<feature type="binding site" evidence="8">
    <location>
        <begin position="277"/>
        <end position="281"/>
    </location>
    <ligand>
        <name>FAD</name>
        <dbReference type="ChEBI" id="CHEBI:57692"/>
    </ligand>
</feature>
<keyword evidence="3 7" id="KW-0813">Transport</keyword>
<evidence type="ECO:0000259" key="9">
    <source>
        <dbReference type="SMART" id="SM00893"/>
    </source>
</evidence>
<name>A0A2P6VAX1_9CHLO</name>
<dbReference type="AlphaFoldDB" id="A0A2P6VAX1"/>
<dbReference type="Proteomes" id="UP000239649">
    <property type="component" value="Unassembled WGS sequence"/>
</dbReference>
<feature type="binding site" evidence="8">
    <location>
        <begin position="263"/>
        <end position="264"/>
    </location>
    <ligand>
        <name>FAD</name>
        <dbReference type="ChEBI" id="CHEBI:57692"/>
    </ligand>
</feature>
<evidence type="ECO:0000256" key="6">
    <source>
        <dbReference type="ARBA" id="ARBA00022982"/>
    </source>
</evidence>
<feature type="binding site" evidence="8">
    <location>
        <begin position="294"/>
        <end position="301"/>
    </location>
    <ligand>
        <name>FAD</name>
        <dbReference type="ChEBI" id="CHEBI:57692"/>
    </ligand>
</feature>
<dbReference type="SUPFAM" id="SSF52467">
    <property type="entry name" value="DHS-like NAD/FAD-binding domain"/>
    <property type="match status" value="1"/>
</dbReference>
<gene>
    <name evidence="10" type="ORF">C2E20_5244</name>
</gene>
<dbReference type="InterPro" id="IPR001308">
    <property type="entry name" value="ETF_a/FixB"/>
</dbReference>
<dbReference type="InterPro" id="IPR014729">
    <property type="entry name" value="Rossmann-like_a/b/a_fold"/>
</dbReference>
<feature type="binding site" evidence="8">
    <location>
        <position position="315"/>
    </location>
    <ligand>
        <name>FAD</name>
        <dbReference type="ChEBI" id="CHEBI:57692"/>
    </ligand>
</feature>
<evidence type="ECO:0000256" key="3">
    <source>
        <dbReference type="ARBA" id="ARBA00022448"/>
    </source>
</evidence>
<dbReference type="InterPro" id="IPR029035">
    <property type="entry name" value="DHS-like_NAD/FAD-binding_dom"/>
</dbReference>
<dbReference type="Gene3D" id="3.40.50.1220">
    <property type="entry name" value="TPP-binding domain"/>
    <property type="match status" value="1"/>
</dbReference>
<evidence type="ECO:0000256" key="1">
    <source>
        <dbReference type="ARBA" id="ARBA00004305"/>
    </source>
</evidence>
<dbReference type="Gene3D" id="3.40.50.620">
    <property type="entry name" value="HUPs"/>
    <property type="match status" value="1"/>
</dbReference>
<comment type="subcellular location">
    <subcellularLocation>
        <location evidence="1 7">Mitochondrion matrix</location>
    </subcellularLocation>
</comment>
<evidence type="ECO:0000256" key="5">
    <source>
        <dbReference type="ARBA" id="ARBA00022827"/>
    </source>
</evidence>
<proteinExistence type="inferred from homology"/>
<dbReference type="Pfam" id="PF00766">
    <property type="entry name" value="ETF_alpha"/>
    <property type="match status" value="1"/>
</dbReference>
<dbReference type="GO" id="GO:0033539">
    <property type="term" value="P:fatty acid beta-oxidation using acyl-CoA dehydrogenase"/>
    <property type="evidence" value="ECO:0007669"/>
    <property type="project" value="TreeGrafter"/>
</dbReference>
<comment type="function">
    <text evidence="7">The electron transfer flavoprotein serves as a specific electron acceptor for several dehydrogenases, including five acyl-CoA dehydrogenases, glutaryl-CoA and sarcosine dehydrogenase. It transfers the electrons to the main mitochondrial respiratory chain via ETF-ubiquinone oxidoreductase (ETF dehydrogenase).</text>
</comment>
<keyword evidence="6 7" id="KW-0249">Electron transport</keyword>
<dbReference type="PIRSF" id="PIRSF000089">
    <property type="entry name" value="Electra_flavoP_a"/>
    <property type="match status" value="1"/>
</dbReference>
<dbReference type="CDD" id="cd01715">
    <property type="entry name" value="ETF_alpha"/>
    <property type="match status" value="1"/>
</dbReference>
<dbReference type="PANTHER" id="PTHR43153:SF1">
    <property type="entry name" value="ELECTRON TRANSFER FLAVOPROTEIN SUBUNIT ALPHA, MITOCHONDRIAL"/>
    <property type="match status" value="1"/>
</dbReference>
<dbReference type="OrthoDB" id="1715808at2759"/>
<dbReference type="GO" id="GO:0009055">
    <property type="term" value="F:electron transfer activity"/>
    <property type="evidence" value="ECO:0007669"/>
    <property type="project" value="InterPro"/>
</dbReference>
<feature type="binding site" evidence="8">
    <location>
        <position position="237"/>
    </location>
    <ligand>
        <name>FAD</name>
        <dbReference type="ChEBI" id="CHEBI:57692"/>
    </ligand>
</feature>
<evidence type="ECO:0000256" key="2">
    <source>
        <dbReference type="ARBA" id="ARBA00005817"/>
    </source>
</evidence>
<dbReference type="EMBL" id="LHPF02000015">
    <property type="protein sequence ID" value="PSC71234.1"/>
    <property type="molecule type" value="Genomic_DNA"/>
</dbReference>
<dbReference type="SUPFAM" id="SSF52402">
    <property type="entry name" value="Adenine nucleotide alpha hydrolases-like"/>
    <property type="match status" value="1"/>
</dbReference>
<dbReference type="InterPro" id="IPR033947">
    <property type="entry name" value="ETF_alpha_N"/>
</dbReference>
<dbReference type="PANTHER" id="PTHR43153">
    <property type="entry name" value="ELECTRON TRANSFER FLAVOPROTEIN ALPHA"/>
    <property type="match status" value="1"/>
</dbReference>
<keyword evidence="5 7" id="KW-0274">FAD</keyword>
<keyword evidence="7" id="KW-0496">Mitochondrion</keyword>
<dbReference type="GO" id="GO:0005759">
    <property type="term" value="C:mitochondrial matrix"/>
    <property type="evidence" value="ECO:0007669"/>
    <property type="project" value="UniProtKB-SubCell"/>
</dbReference>
<comment type="caution">
    <text evidence="10">The sequence shown here is derived from an EMBL/GenBank/DDBJ whole genome shotgun (WGS) entry which is preliminary data.</text>
</comment>
<evidence type="ECO:0000256" key="8">
    <source>
        <dbReference type="PIRSR" id="PIRSR000089-1"/>
    </source>
</evidence>
<evidence type="ECO:0000313" key="10">
    <source>
        <dbReference type="EMBL" id="PSC71234.1"/>
    </source>
</evidence>
<dbReference type="InterPro" id="IPR014730">
    <property type="entry name" value="ETF_a/b_N"/>
</dbReference>
<organism evidence="10 11">
    <name type="scientific">Micractinium conductrix</name>
    <dbReference type="NCBI Taxonomy" id="554055"/>
    <lineage>
        <taxon>Eukaryota</taxon>
        <taxon>Viridiplantae</taxon>
        <taxon>Chlorophyta</taxon>
        <taxon>core chlorophytes</taxon>
        <taxon>Trebouxiophyceae</taxon>
        <taxon>Chlorellales</taxon>
        <taxon>Chlorellaceae</taxon>
        <taxon>Chlorella clade</taxon>
        <taxon>Micractinium</taxon>
    </lineage>
</organism>
<comment type="similarity">
    <text evidence="2 7">Belongs to the ETF alpha-subunit/FixB family.</text>
</comment>
<feature type="domain" description="Electron transfer flavoprotein alpha/beta-subunit N-terminal" evidence="9">
    <location>
        <begin position="29"/>
        <end position="212"/>
    </location>
</feature>
<dbReference type="GO" id="GO:0050660">
    <property type="term" value="F:flavin adenine dinucleotide binding"/>
    <property type="evidence" value="ECO:0007669"/>
    <property type="project" value="InterPro"/>
</dbReference>
<protein>
    <recommendedName>
        <fullName evidence="7">Electron transfer flavoprotein subunit alpha</fullName>
        <shortName evidence="7">Alpha-ETF</shortName>
    </recommendedName>
</protein>
<keyword evidence="4 7" id="KW-0285">Flavoprotein</keyword>
<dbReference type="InterPro" id="IPR018206">
    <property type="entry name" value="ETF_asu_C_CS"/>
</dbReference>